<evidence type="ECO:0000313" key="3">
    <source>
        <dbReference type="EMBL" id="OIR09337.1"/>
    </source>
</evidence>
<dbReference type="AlphaFoldDB" id="A0A1J5SLI9"/>
<dbReference type="PANTHER" id="PTHR39082">
    <property type="entry name" value="PHOSPHOLIPASE C-BETA-2-RELATED"/>
    <property type="match status" value="1"/>
</dbReference>
<accession>A0A1J5SLI9</accession>
<dbReference type="Gene3D" id="1.10.287.1490">
    <property type="match status" value="1"/>
</dbReference>
<dbReference type="EMBL" id="MLJW01000027">
    <property type="protein sequence ID" value="OIR09337.1"/>
    <property type="molecule type" value="Genomic_DNA"/>
</dbReference>
<keyword evidence="1" id="KW-0175">Coiled coil</keyword>
<feature type="coiled-coil region" evidence="1">
    <location>
        <begin position="33"/>
        <end position="88"/>
    </location>
</feature>
<sequence length="234" mass="26568">MLTPVLEKLLILQDRDRRRRDLESQLQSIPREIAGVEARIATEKAAIETARAELKQFEAQKKVLETEIASAEQQLARYRTQQLEVRKNDEYRALGHEIDTKQGEIGTLEEQEIGILYSIDEARKKFAGAEAVLREHISGHEAKIRQLRELESTARRELEDALKAFAEARTPIDELSLRLYDRVAGRQFPACVQVRSATCGGCHLKVSSEVESAIRGRDTKLVTCDQCGRIVWSE</sequence>
<dbReference type="InterPro" id="IPR052376">
    <property type="entry name" value="Oxidative_Scav/Glycosyltrans"/>
</dbReference>
<reference evidence="3" key="1">
    <citation type="submission" date="2016-10" db="EMBL/GenBank/DDBJ databases">
        <title>Sequence of Gallionella enrichment culture.</title>
        <authorList>
            <person name="Poehlein A."/>
            <person name="Muehling M."/>
            <person name="Daniel R."/>
        </authorList>
    </citation>
    <scope>NUCLEOTIDE SEQUENCE</scope>
</reference>
<protein>
    <submittedName>
        <fullName evidence="3">Putative zinc ribbon domain protein</fullName>
    </submittedName>
</protein>
<proteinExistence type="predicted"/>
<gene>
    <name evidence="3" type="ORF">GALL_85700</name>
</gene>
<dbReference type="InterPro" id="IPR003743">
    <property type="entry name" value="Zf-RING_7"/>
</dbReference>
<organism evidence="3">
    <name type="scientific">mine drainage metagenome</name>
    <dbReference type="NCBI Taxonomy" id="410659"/>
    <lineage>
        <taxon>unclassified sequences</taxon>
        <taxon>metagenomes</taxon>
        <taxon>ecological metagenomes</taxon>
    </lineage>
</organism>
<feature type="domain" description="C4-type zinc ribbon" evidence="2">
    <location>
        <begin position="198"/>
        <end position="231"/>
    </location>
</feature>
<evidence type="ECO:0000256" key="1">
    <source>
        <dbReference type="SAM" id="Coils"/>
    </source>
</evidence>
<dbReference type="PANTHER" id="PTHR39082:SF1">
    <property type="entry name" value="SCAVENGER RECEPTOR CLASS A MEMBER 3"/>
    <property type="match status" value="1"/>
</dbReference>
<name>A0A1J5SLI9_9ZZZZ</name>
<dbReference type="Pfam" id="PF02591">
    <property type="entry name" value="Zn_ribbon_9"/>
    <property type="match status" value="1"/>
</dbReference>
<evidence type="ECO:0000259" key="2">
    <source>
        <dbReference type="Pfam" id="PF02591"/>
    </source>
</evidence>
<comment type="caution">
    <text evidence="3">The sequence shown here is derived from an EMBL/GenBank/DDBJ whole genome shotgun (WGS) entry which is preliminary data.</text>
</comment>